<evidence type="ECO:0000256" key="5">
    <source>
        <dbReference type="ARBA" id="ARBA00022741"/>
    </source>
</evidence>
<dbReference type="PROSITE" id="PS50109">
    <property type="entry name" value="HIS_KIN"/>
    <property type="match status" value="1"/>
</dbReference>
<dbReference type="InterPro" id="IPR003594">
    <property type="entry name" value="HATPase_dom"/>
</dbReference>
<evidence type="ECO:0000256" key="4">
    <source>
        <dbReference type="ARBA" id="ARBA00022679"/>
    </source>
</evidence>
<evidence type="ECO:0000256" key="7">
    <source>
        <dbReference type="ARBA" id="ARBA00022840"/>
    </source>
</evidence>
<dbReference type="GO" id="GO:0016020">
    <property type="term" value="C:membrane"/>
    <property type="evidence" value="ECO:0007669"/>
    <property type="project" value="InterPro"/>
</dbReference>
<dbReference type="STRING" id="477680.SAMN05421788_10127"/>
<dbReference type="EC" id="2.7.13.3" evidence="2"/>
<dbReference type="OrthoDB" id="9778366at2"/>
<dbReference type="Gene3D" id="1.20.5.1930">
    <property type="match status" value="1"/>
</dbReference>
<keyword evidence="12" id="KW-1185">Reference proteome</keyword>
<dbReference type="RefSeq" id="WP_076374486.1">
    <property type="nucleotide sequence ID" value="NZ_AP017422.1"/>
</dbReference>
<feature type="domain" description="Histidine kinase" evidence="10">
    <location>
        <begin position="576"/>
        <end position="665"/>
    </location>
</feature>
<accession>A0A1N7K6P3</accession>
<dbReference type="SUPFAM" id="SSF48452">
    <property type="entry name" value="TPR-like"/>
    <property type="match status" value="2"/>
</dbReference>
<evidence type="ECO:0000256" key="9">
    <source>
        <dbReference type="SAM" id="Phobius"/>
    </source>
</evidence>
<dbReference type="Pfam" id="PF02518">
    <property type="entry name" value="HATPase_c"/>
    <property type="match status" value="1"/>
</dbReference>
<proteinExistence type="predicted"/>
<name>A0A1N7K6P3_9BACT</name>
<dbReference type="GO" id="GO:0000155">
    <property type="term" value="F:phosphorelay sensor kinase activity"/>
    <property type="evidence" value="ECO:0007669"/>
    <property type="project" value="InterPro"/>
</dbReference>
<keyword evidence="6 11" id="KW-0418">Kinase</keyword>
<protein>
    <recommendedName>
        <fullName evidence="2">histidine kinase</fullName>
        <ecNumber evidence="2">2.7.13.3</ecNumber>
    </recommendedName>
</protein>
<keyword evidence="5" id="KW-0547">Nucleotide-binding</keyword>
<dbReference type="InterPro" id="IPR036890">
    <property type="entry name" value="HATPase_C_sf"/>
</dbReference>
<gene>
    <name evidence="11" type="ORF">SAMN05421788_10127</name>
</gene>
<feature type="transmembrane region" description="Helical" evidence="9">
    <location>
        <begin position="413"/>
        <end position="432"/>
    </location>
</feature>
<evidence type="ECO:0000256" key="2">
    <source>
        <dbReference type="ARBA" id="ARBA00012438"/>
    </source>
</evidence>
<dbReference type="PANTHER" id="PTHR24421:SF10">
    <property type="entry name" value="NITRATE_NITRITE SENSOR PROTEIN NARQ"/>
    <property type="match status" value="1"/>
</dbReference>
<comment type="catalytic activity">
    <reaction evidence="1">
        <text>ATP + protein L-histidine = ADP + protein N-phospho-L-histidine.</text>
        <dbReference type="EC" id="2.7.13.3"/>
    </reaction>
</comment>
<evidence type="ECO:0000256" key="8">
    <source>
        <dbReference type="ARBA" id="ARBA00023012"/>
    </source>
</evidence>
<evidence type="ECO:0000259" key="10">
    <source>
        <dbReference type="PROSITE" id="PS50109"/>
    </source>
</evidence>
<evidence type="ECO:0000313" key="12">
    <source>
        <dbReference type="Proteomes" id="UP000186917"/>
    </source>
</evidence>
<dbReference type="GO" id="GO:0005524">
    <property type="term" value="F:ATP binding"/>
    <property type="evidence" value="ECO:0007669"/>
    <property type="project" value="UniProtKB-KW"/>
</dbReference>
<reference evidence="12" key="1">
    <citation type="submission" date="2017-01" db="EMBL/GenBank/DDBJ databases">
        <authorList>
            <person name="Varghese N."/>
            <person name="Submissions S."/>
        </authorList>
    </citation>
    <scope>NUCLEOTIDE SEQUENCE [LARGE SCALE GENOMIC DNA]</scope>
    <source>
        <strain evidence="12">DSM 21054</strain>
    </source>
</reference>
<dbReference type="InterPro" id="IPR011990">
    <property type="entry name" value="TPR-like_helical_dom_sf"/>
</dbReference>
<keyword evidence="8" id="KW-0902">Two-component regulatory system</keyword>
<keyword evidence="4" id="KW-0808">Transferase</keyword>
<dbReference type="SMART" id="SM00028">
    <property type="entry name" value="TPR"/>
    <property type="match status" value="2"/>
</dbReference>
<keyword evidence="9" id="KW-0812">Transmembrane</keyword>
<evidence type="ECO:0000256" key="1">
    <source>
        <dbReference type="ARBA" id="ARBA00000085"/>
    </source>
</evidence>
<dbReference type="InterPro" id="IPR005467">
    <property type="entry name" value="His_kinase_dom"/>
</dbReference>
<keyword evidence="7" id="KW-0067">ATP-binding</keyword>
<dbReference type="Gene3D" id="3.30.565.10">
    <property type="entry name" value="Histidine kinase-like ATPase, C-terminal domain"/>
    <property type="match status" value="1"/>
</dbReference>
<dbReference type="Pfam" id="PF07730">
    <property type="entry name" value="HisKA_3"/>
    <property type="match status" value="1"/>
</dbReference>
<dbReference type="SUPFAM" id="SSF55874">
    <property type="entry name" value="ATPase domain of HSP90 chaperone/DNA topoisomerase II/histidine kinase"/>
    <property type="match status" value="1"/>
</dbReference>
<keyword evidence="3" id="KW-0597">Phosphoprotein</keyword>
<dbReference type="InterPro" id="IPR011712">
    <property type="entry name" value="Sig_transdc_His_kin_sub3_dim/P"/>
</dbReference>
<evidence type="ECO:0000256" key="3">
    <source>
        <dbReference type="ARBA" id="ARBA00022553"/>
    </source>
</evidence>
<dbReference type="PANTHER" id="PTHR24421">
    <property type="entry name" value="NITRATE/NITRITE SENSOR PROTEIN NARX-RELATED"/>
    <property type="match status" value="1"/>
</dbReference>
<evidence type="ECO:0000313" key="11">
    <source>
        <dbReference type="EMBL" id="SIS57237.1"/>
    </source>
</evidence>
<dbReference type="GO" id="GO:0046983">
    <property type="term" value="F:protein dimerization activity"/>
    <property type="evidence" value="ECO:0007669"/>
    <property type="project" value="InterPro"/>
</dbReference>
<keyword evidence="9" id="KW-0472">Membrane</keyword>
<sequence>MNGFQRLPHTLLYKLLLLILLHAINFNSPVQAQKYTATDSASITTLLQEAALITDNSPKQAYEILQKALNQSEKVRFYRGRIKALTRLGNWYFGNDVNTAIVYGNRAMYLYDSSNLNDINVKAPIDVLLAEAYDEKGKQDSSAYFFYRLSDEIESGHIKDANLEINVYIKLTVFWLHLDYDSTTIKNTIGKYVQTATAIAASLPENDQNRYNSYFLKGLYFTATLQYDSSRYYFEQYLLKHKGINLPRRISTLLNTADCYLLSNRPAKALPYIEQVRQLGNNPQYKTSLAFFLSIADLMRDKVLFQEKKYAEVTPLLEEYISGTKRSGNLLRHDVVDAHQMLAECYEHAGNYQKALEENKAHLRLRDQMVRKDKLDMVNRLEVRFRIAQKDKELAVQKLAITEAQNKMRRKNFWIGIITLIALGLTAIFVLLHRNSLHKQGLQQEKINGFQKQMEIIRLNATITGEEKERKRLARELHDGIGGILAAAKINFELAGKTEAIREEADFKDGLKLLEEAATELRQTAHNMLPDVLESKGLLQALRLFCVKMGNNSETELIFQHYGIEKKFNTIFELSIYRIVQELVHNVVKHAKAKHAIIQMEYTGNGLSITIEDDGVGMPENITEQTRGIGLTNIYDRVQHAGGIIDIHSSPDSGTSIYLEFEKKPDITNEND</sequence>
<dbReference type="Proteomes" id="UP000186917">
    <property type="component" value="Unassembled WGS sequence"/>
</dbReference>
<dbReference type="InterPro" id="IPR019734">
    <property type="entry name" value="TPR_rpt"/>
</dbReference>
<dbReference type="AlphaFoldDB" id="A0A1N7K6P3"/>
<evidence type="ECO:0000256" key="6">
    <source>
        <dbReference type="ARBA" id="ARBA00022777"/>
    </source>
</evidence>
<keyword evidence="9" id="KW-1133">Transmembrane helix</keyword>
<dbReference type="SMART" id="SM00387">
    <property type="entry name" value="HATPase_c"/>
    <property type="match status" value="1"/>
</dbReference>
<dbReference type="EMBL" id="FTOR01000001">
    <property type="protein sequence ID" value="SIS57237.1"/>
    <property type="molecule type" value="Genomic_DNA"/>
</dbReference>
<dbReference type="Gene3D" id="1.25.40.10">
    <property type="entry name" value="Tetratricopeptide repeat domain"/>
    <property type="match status" value="1"/>
</dbReference>
<dbReference type="CDD" id="cd16917">
    <property type="entry name" value="HATPase_UhpB-NarQ-NarX-like"/>
    <property type="match status" value="1"/>
</dbReference>
<dbReference type="InterPro" id="IPR050482">
    <property type="entry name" value="Sensor_HK_TwoCompSys"/>
</dbReference>
<organism evidence="11 12">
    <name type="scientific">Filimonas lacunae</name>
    <dbReference type="NCBI Taxonomy" id="477680"/>
    <lineage>
        <taxon>Bacteria</taxon>
        <taxon>Pseudomonadati</taxon>
        <taxon>Bacteroidota</taxon>
        <taxon>Chitinophagia</taxon>
        <taxon>Chitinophagales</taxon>
        <taxon>Chitinophagaceae</taxon>
        <taxon>Filimonas</taxon>
    </lineage>
</organism>